<dbReference type="OMA" id="NADPIFT"/>
<organism evidence="5 6">
    <name type="scientific">Pyronema omphalodes (strain CBS 100304)</name>
    <name type="common">Pyronema confluens</name>
    <dbReference type="NCBI Taxonomy" id="1076935"/>
    <lineage>
        <taxon>Eukaryota</taxon>
        <taxon>Fungi</taxon>
        <taxon>Dikarya</taxon>
        <taxon>Ascomycota</taxon>
        <taxon>Pezizomycotina</taxon>
        <taxon>Pezizomycetes</taxon>
        <taxon>Pezizales</taxon>
        <taxon>Pyronemataceae</taxon>
        <taxon>Pyronema</taxon>
    </lineage>
</organism>
<keyword evidence="3" id="KW-0143">Chaperone</keyword>
<keyword evidence="6" id="KW-1185">Reference proteome</keyword>
<dbReference type="InterPro" id="IPR016024">
    <property type="entry name" value="ARM-type_fold"/>
</dbReference>
<sequence length="524" mass="59100">MTEKLQHVTRILQTLKEEAKERKLSPTERQKTLETLKVYGRDPRNCDPLFTTEGIETLGKHGFDINADDVPSAREALRCLANALLVVPKTRQMFVDAGLEYKAAEKLQGALVDDQFLLARILFLITYDTTYNTGDADLMKLVEDKKIEASIDEAIAGHAARCSSSSKSPAPSAMDDMALEEILKLMFNFSHYVKEAKNGLFIKSVPNMFTILQHKDLSPFPLRPPITNLINALLNIDLTKCQDSDFPPEMRLISTEKLIEVLDKSIDPQFTKLGAKTAENFDDHGKPLITLLHKVIQTADEGVVNKLKVRLLPSIDERNQPLGKGTTLPARLLQLTTSASTPNTRESISWLLFELSGNDAAEFINNIGYGYASGFLVTHNIPIPASSFDKNSGTRQVNPITGQTLDSEPPVDDPFEGMTQEEKEREAERLFVLFERQDPLVKFRSSPVIRAFEEVVEVLEQRRRGWRRWRRRVREKLGRLKKTGVVDIKNPVETAFHEGRFQELPDDEEEDSDDEVEGKGKGKQ</sequence>
<dbReference type="EMBL" id="HF935720">
    <property type="protein sequence ID" value="CCX12552.1"/>
    <property type="molecule type" value="Genomic_DNA"/>
</dbReference>
<dbReference type="STRING" id="1076935.U4LDC9"/>
<evidence type="ECO:0000256" key="4">
    <source>
        <dbReference type="SAM" id="MobiDB-lite"/>
    </source>
</evidence>
<reference evidence="5 6" key="1">
    <citation type="journal article" date="2013" name="PLoS Genet.">
        <title>The genome and development-dependent transcriptomes of Pyronema confluens: a window into fungal evolution.</title>
        <authorList>
            <person name="Traeger S."/>
            <person name="Altegoer F."/>
            <person name="Freitag M."/>
            <person name="Gabaldon T."/>
            <person name="Kempken F."/>
            <person name="Kumar A."/>
            <person name="Marcet-Houben M."/>
            <person name="Poggeler S."/>
            <person name="Stajich J.E."/>
            <person name="Nowrousian M."/>
        </authorList>
    </citation>
    <scope>NUCLEOTIDE SEQUENCE [LARGE SCALE GENOMIC DNA]</scope>
    <source>
        <strain evidence="6">CBS 100304</strain>
        <tissue evidence="5">Vegetative mycelium</tissue>
    </source>
</reference>
<dbReference type="GO" id="GO:0005737">
    <property type="term" value="C:cytoplasm"/>
    <property type="evidence" value="ECO:0007669"/>
    <property type="project" value="TreeGrafter"/>
</dbReference>
<dbReference type="OrthoDB" id="5585685at2759"/>
<dbReference type="AlphaFoldDB" id="U4LDC9"/>
<gene>
    <name evidence="5" type="ORF">PCON_12146</name>
</gene>
<dbReference type="InterPro" id="IPR019318">
    <property type="entry name" value="Gua_nucleotide_exch_fac_Ric8"/>
</dbReference>
<dbReference type="GO" id="GO:0007186">
    <property type="term" value="P:G protein-coupled receptor signaling pathway"/>
    <property type="evidence" value="ECO:0007669"/>
    <property type="project" value="TreeGrafter"/>
</dbReference>
<evidence type="ECO:0000313" key="6">
    <source>
        <dbReference type="Proteomes" id="UP000018144"/>
    </source>
</evidence>
<evidence type="ECO:0000256" key="3">
    <source>
        <dbReference type="ARBA" id="ARBA00023186"/>
    </source>
</evidence>
<feature type="compositionally biased region" description="Acidic residues" evidence="4">
    <location>
        <begin position="504"/>
        <end position="516"/>
    </location>
</feature>
<dbReference type="Proteomes" id="UP000018144">
    <property type="component" value="Unassembled WGS sequence"/>
</dbReference>
<keyword evidence="2" id="KW-0344">Guanine-nucleotide releasing factor</keyword>
<dbReference type="GO" id="GO:0001965">
    <property type="term" value="F:G-protein alpha-subunit binding"/>
    <property type="evidence" value="ECO:0007669"/>
    <property type="project" value="TreeGrafter"/>
</dbReference>
<name>U4LDC9_PYROM</name>
<dbReference type="Pfam" id="PF10165">
    <property type="entry name" value="Ric8"/>
    <property type="match status" value="1"/>
</dbReference>
<dbReference type="GO" id="GO:0005085">
    <property type="term" value="F:guanyl-nucleotide exchange factor activity"/>
    <property type="evidence" value="ECO:0007669"/>
    <property type="project" value="UniProtKB-KW"/>
</dbReference>
<dbReference type="PANTHER" id="PTHR12425:SF5">
    <property type="entry name" value="SYNEMBRYN"/>
    <property type="match status" value="1"/>
</dbReference>
<dbReference type="PANTHER" id="PTHR12425">
    <property type="entry name" value="SYNEMBRYN"/>
    <property type="match status" value="1"/>
</dbReference>
<protein>
    <submittedName>
        <fullName evidence="5">Similar to Synembryn-like protein C3E7.04c acc. no. G2TRT0</fullName>
    </submittedName>
</protein>
<dbReference type="SUPFAM" id="SSF48371">
    <property type="entry name" value="ARM repeat"/>
    <property type="match status" value="1"/>
</dbReference>
<evidence type="ECO:0000313" key="5">
    <source>
        <dbReference type="EMBL" id="CCX12552.1"/>
    </source>
</evidence>
<accession>U4LDC9</accession>
<dbReference type="eggNOG" id="KOG4464">
    <property type="taxonomic scope" value="Eukaryota"/>
</dbReference>
<comment type="similarity">
    <text evidence="1">Belongs to the synembryn family.</text>
</comment>
<proteinExistence type="inferred from homology"/>
<evidence type="ECO:0000256" key="1">
    <source>
        <dbReference type="ARBA" id="ARBA00009049"/>
    </source>
</evidence>
<evidence type="ECO:0000256" key="2">
    <source>
        <dbReference type="ARBA" id="ARBA00022658"/>
    </source>
</evidence>
<feature type="region of interest" description="Disordered" evidence="4">
    <location>
        <begin position="496"/>
        <end position="524"/>
    </location>
</feature>